<keyword evidence="7 9" id="KW-0472">Membrane</keyword>
<feature type="transmembrane region" description="Helical" evidence="9">
    <location>
        <begin position="186"/>
        <end position="209"/>
    </location>
</feature>
<name>A0A0X8P5Q4_ALCXX</name>
<evidence type="ECO:0000313" key="11">
    <source>
        <dbReference type="Proteomes" id="UP000060602"/>
    </source>
</evidence>
<keyword evidence="4 9" id="KW-0812">Transmembrane</keyword>
<gene>
    <name evidence="10" type="ORF">AL504_15185</name>
</gene>
<evidence type="ECO:0000256" key="4">
    <source>
        <dbReference type="ARBA" id="ARBA00022692"/>
    </source>
</evidence>
<keyword evidence="6" id="KW-0843">Virulence</keyword>
<feature type="transmembrane region" description="Helical" evidence="9">
    <location>
        <begin position="87"/>
        <end position="116"/>
    </location>
</feature>
<organism evidence="10 11">
    <name type="scientific">Alcaligenes xylosoxydans xylosoxydans</name>
    <name type="common">Achromobacter xylosoxidans</name>
    <dbReference type="NCBI Taxonomy" id="85698"/>
    <lineage>
        <taxon>Bacteria</taxon>
        <taxon>Pseudomonadati</taxon>
        <taxon>Pseudomonadota</taxon>
        <taxon>Betaproteobacteria</taxon>
        <taxon>Burkholderiales</taxon>
        <taxon>Alcaligenaceae</taxon>
        <taxon>Achromobacter</taxon>
    </lineage>
</organism>
<accession>A0A0X8P5Q4</accession>
<evidence type="ECO:0000256" key="5">
    <source>
        <dbReference type="ARBA" id="ARBA00022989"/>
    </source>
</evidence>
<sequence>MAGAMSGEKTEQPTHKKLRDARQKGDVAHSKDFTQTLLVLALFGYMLGNAHGIIESLGRLVLIPSTLVGQPFEQALPVALDAALREAVYLVLPFVLIVLIVGMFAEFLQVGVVLAFEKLKPSAKKLNVMSNLKNIFSKKNLVELLKSVIKIAFLSVLVTLVVRDALPELMAVPHSGLVGLEAGVGGMMRTLIVNIAVAYVVISLADFVWQRMQYRKGLMMSKEDIKQEFKEMEGDPHIKHKRKHLHQEMVMHGAVASTRKASVLVTNPTHLAVAIYYEPDETPLPVVLAKGEGALAEQMMAAAREAGVPVMQNIPLARALMASAQPDQYIPSELIEPVAEVLRLVRKLAGTSDDPT</sequence>
<feature type="compositionally biased region" description="Basic and acidic residues" evidence="8">
    <location>
        <begin position="8"/>
        <end position="23"/>
    </location>
</feature>
<keyword evidence="3" id="KW-1003">Cell membrane</keyword>
<dbReference type="SUPFAM" id="SSF160544">
    <property type="entry name" value="EscU C-terminal domain-like"/>
    <property type="match status" value="1"/>
</dbReference>
<evidence type="ECO:0000256" key="2">
    <source>
        <dbReference type="ARBA" id="ARBA00010690"/>
    </source>
</evidence>
<dbReference type="PANTHER" id="PTHR30531">
    <property type="entry name" value="FLAGELLAR BIOSYNTHETIC PROTEIN FLHB"/>
    <property type="match status" value="1"/>
</dbReference>
<evidence type="ECO:0000256" key="8">
    <source>
        <dbReference type="SAM" id="MobiDB-lite"/>
    </source>
</evidence>
<comment type="similarity">
    <text evidence="2">Belongs to the type III secretion exporter family.</text>
</comment>
<evidence type="ECO:0000256" key="6">
    <source>
        <dbReference type="ARBA" id="ARBA00023026"/>
    </source>
</evidence>
<dbReference type="InterPro" id="IPR029025">
    <property type="entry name" value="T3SS_substrate_exporter_C"/>
</dbReference>
<dbReference type="GO" id="GO:0009306">
    <property type="term" value="P:protein secretion"/>
    <property type="evidence" value="ECO:0007669"/>
    <property type="project" value="InterPro"/>
</dbReference>
<feature type="region of interest" description="Disordered" evidence="8">
    <location>
        <begin position="1"/>
        <end position="23"/>
    </location>
</feature>
<proteinExistence type="inferred from homology"/>
<evidence type="ECO:0000256" key="3">
    <source>
        <dbReference type="ARBA" id="ARBA00022475"/>
    </source>
</evidence>
<comment type="subcellular location">
    <subcellularLocation>
        <location evidence="1">Cell membrane</location>
        <topology evidence="1">Multi-pass membrane protein</topology>
    </subcellularLocation>
</comment>
<dbReference type="InterPro" id="IPR006135">
    <property type="entry name" value="T3SS_substrate_exporter"/>
</dbReference>
<dbReference type="Gene3D" id="3.40.1690.10">
    <property type="entry name" value="secretion proteins EscU"/>
    <property type="match status" value="1"/>
</dbReference>
<dbReference type="GO" id="GO:0005886">
    <property type="term" value="C:plasma membrane"/>
    <property type="evidence" value="ECO:0007669"/>
    <property type="project" value="UniProtKB-SubCell"/>
</dbReference>
<evidence type="ECO:0000256" key="9">
    <source>
        <dbReference type="SAM" id="Phobius"/>
    </source>
</evidence>
<dbReference type="Pfam" id="PF01312">
    <property type="entry name" value="Bac_export_2"/>
    <property type="match status" value="1"/>
</dbReference>
<dbReference type="AlphaFoldDB" id="A0A0X8P5Q4"/>
<evidence type="ECO:0000313" key="10">
    <source>
        <dbReference type="EMBL" id="AMG40269.2"/>
    </source>
</evidence>
<reference evidence="11" key="1">
    <citation type="submission" date="2015-12" db="EMBL/GenBank/DDBJ databases">
        <title>FDA dAtabase for Regulatory Grade micrObial Sequences (FDA-ARGOS): Supporting development and validation of Infectious Disease Dx tests.</title>
        <authorList>
            <person name="Case J."/>
            <person name="Tallon L."/>
            <person name="Sadzewicz L."/>
            <person name="Sengamalay N."/>
            <person name="Ott S."/>
            <person name="Godinez A."/>
            <person name="Nagaraj S."/>
            <person name="Nadendla S."/>
            <person name="Sichtig H."/>
        </authorList>
    </citation>
    <scope>NUCLEOTIDE SEQUENCE [LARGE SCALE GENOMIC DNA]</scope>
    <source>
        <strain evidence="11">FDAARGOS_147</strain>
    </source>
</reference>
<dbReference type="EMBL" id="CP014060">
    <property type="protein sequence ID" value="AMG40269.2"/>
    <property type="molecule type" value="Genomic_DNA"/>
</dbReference>
<dbReference type="Proteomes" id="UP000060602">
    <property type="component" value="Chromosome"/>
</dbReference>
<protein>
    <submittedName>
        <fullName evidence="10">EscU/YscU/HrcU family type III secretion system export apparatus switch protein</fullName>
    </submittedName>
</protein>
<feature type="transmembrane region" description="Helical" evidence="9">
    <location>
        <begin position="37"/>
        <end position="54"/>
    </location>
</feature>
<evidence type="ECO:0000256" key="1">
    <source>
        <dbReference type="ARBA" id="ARBA00004651"/>
    </source>
</evidence>
<dbReference type="NCBIfam" id="TIGR01404">
    <property type="entry name" value="FlhB_rel_III"/>
    <property type="match status" value="1"/>
</dbReference>
<dbReference type="PANTHER" id="PTHR30531:SF14">
    <property type="entry name" value="SURFACE PRESENTATION OF ANTIGENS PROTEIN SPAS"/>
    <property type="match status" value="1"/>
</dbReference>
<evidence type="ECO:0000256" key="7">
    <source>
        <dbReference type="ARBA" id="ARBA00023136"/>
    </source>
</evidence>
<feature type="transmembrane region" description="Helical" evidence="9">
    <location>
        <begin position="148"/>
        <end position="166"/>
    </location>
</feature>
<keyword evidence="5 9" id="KW-1133">Transmembrane helix</keyword>
<dbReference type="InterPro" id="IPR006307">
    <property type="entry name" value="BsaZ-like"/>
</dbReference>
<dbReference type="PRINTS" id="PR00950">
    <property type="entry name" value="TYPE3IMSPROT"/>
</dbReference>